<sequence>MGDANPIRTLRDYSKPSYEGYRNTIKLNEGNNVVLRKLSAEKAWATIEKLAQYEDEGWNDPVIPEEGSIDYKNTDIEQLLGVMECEVDALMKNAILLMGRSEGVFRMTSNKMYQIPPELSRQEEFEHIVMNFILDQEERVEAQEDNPPPLKKSRWKKGSKNTVFENGVHQLNYDTLVRHPIHSRDVIDWEFIAHQNLEQAFIESINTDSFSGPQWAMLFRVNEPIYKELVREFFASFEFEAFTCRKSLENVTLSGLSMAEIVKATHLLMEFWPSIGDGGFNMGNTKVASIRNLGVKLDNWCIVTTISGIKESTNRVIEIDLYYLYCIYIEEVLTNKIRDALSVEPPPYIFKKQSLIAMGATMELQNKICVWPTTRAVMEEDEAEEEAEGEAANMRASGSAKMYQNMSQGDWQILQARWMDQHDKTGRNLMIGGDNRRRKPTGFVSDSGPAVTSNWARNKIVHASAYSSLKIKEEDVFLATQRLSRTWKAARLVSKPANCDVWISRWILEEIHVTWAHMEKKQTRLQLYTKVNDEMRTSAGDGVTVIGDGIRTIKRRRQRNQDGVKS</sequence>
<name>A0A6L2JJ13_TANCI</name>
<comment type="caution">
    <text evidence="2">The sequence shown here is derived from an EMBL/GenBank/DDBJ whole genome shotgun (WGS) entry which is preliminary data.</text>
</comment>
<evidence type="ECO:0000256" key="1">
    <source>
        <dbReference type="SAM" id="MobiDB-lite"/>
    </source>
</evidence>
<feature type="region of interest" description="Disordered" evidence="1">
    <location>
        <begin position="428"/>
        <end position="448"/>
    </location>
</feature>
<dbReference type="AlphaFoldDB" id="A0A6L2JJ13"/>
<proteinExistence type="predicted"/>
<dbReference type="EMBL" id="BKCJ010000716">
    <property type="protein sequence ID" value="GEU35654.1"/>
    <property type="molecule type" value="Genomic_DNA"/>
</dbReference>
<evidence type="ECO:0000313" key="2">
    <source>
        <dbReference type="EMBL" id="GEU35654.1"/>
    </source>
</evidence>
<reference evidence="2" key="1">
    <citation type="journal article" date="2019" name="Sci. Rep.">
        <title>Draft genome of Tanacetum cinerariifolium, the natural source of mosquito coil.</title>
        <authorList>
            <person name="Yamashiro T."/>
            <person name="Shiraishi A."/>
            <person name="Satake H."/>
            <person name="Nakayama K."/>
        </authorList>
    </citation>
    <scope>NUCLEOTIDE SEQUENCE</scope>
</reference>
<organism evidence="2">
    <name type="scientific">Tanacetum cinerariifolium</name>
    <name type="common">Dalmatian daisy</name>
    <name type="synonym">Chrysanthemum cinerariifolium</name>
    <dbReference type="NCBI Taxonomy" id="118510"/>
    <lineage>
        <taxon>Eukaryota</taxon>
        <taxon>Viridiplantae</taxon>
        <taxon>Streptophyta</taxon>
        <taxon>Embryophyta</taxon>
        <taxon>Tracheophyta</taxon>
        <taxon>Spermatophyta</taxon>
        <taxon>Magnoliopsida</taxon>
        <taxon>eudicotyledons</taxon>
        <taxon>Gunneridae</taxon>
        <taxon>Pentapetalae</taxon>
        <taxon>asterids</taxon>
        <taxon>campanulids</taxon>
        <taxon>Asterales</taxon>
        <taxon>Asteraceae</taxon>
        <taxon>Asteroideae</taxon>
        <taxon>Anthemideae</taxon>
        <taxon>Anthemidinae</taxon>
        <taxon>Tanacetum</taxon>
    </lineage>
</organism>
<accession>A0A6L2JJ13</accession>
<gene>
    <name evidence="2" type="ORF">Tci_007632</name>
</gene>
<protein>
    <submittedName>
        <fullName evidence="2">Uncharacterized protein</fullName>
    </submittedName>
</protein>